<dbReference type="Proteomes" id="UP000199159">
    <property type="component" value="Unassembled WGS sequence"/>
</dbReference>
<dbReference type="GO" id="GO:0005886">
    <property type="term" value="C:plasma membrane"/>
    <property type="evidence" value="ECO:0007669"/>
    <property type="project" value="UniProtKB-SubCell"/>
</dbReference>
<proteinExistence type="predicted"/>
<evidence type="ECO:0000256" key="3">
    <source>
        <dbReference type="ARBA" id="ARBA00022475"/>
    </source>
</evidence>
<dbReference type="STRING" id="930152.SAMN05216565_1102"/>
<keyword evidence="4 7" id="KW-0812">Transmembrane</keyword>
<dbReference type="OrthoDB" id="9816041at2"/>
<feature type="transmembrane region" description="Helical" evidence="7">
    <location>
        <begin position="249"/>
        <end position="265"/>
    </location>
</feature>
<feature type="transmembrane region" description="Helical" evidence="7">
    <location>
        <begin position="414"/>
        <end position="435"/>
    </location>
</feature>
<dbReference type="SUPFAM" id="SSF103473">
    <property type="entry name" value="MFS general substrate transporter"/>
    <property type="match status" value="1"/>
</dbReference>
<feature type="transmembrane region" description="Helical" evidence="7">
    <location>
        <begin position="351"/>
        <end position="369"/>
    </location>
</feature>
<dbReference type="AlphaFoldDB" id="A0A1H0W9B3"/>
<evidence type="ECO:0000313" key="10">
    <source>
        <dbReference type="Proteomes" id="UP000199159"/>
    </source>
</evidence>
<feature type="transmembrane region" description="Helical" evidence="7">
    <location>
        <begin position="285"/>
        <end position="310"/>
    </location>
</feature>
<dbReference type="Pfam" id="PF07690">
    <property type="entry name" value="MFS_1"/>
    <property type="match status" value="1"/>
</dbReference>
<feature type="transmembrane region" description="Helical" evidence="7">
    <location>
        <begin position="68"/>
        <end position="90"/>
    </location>
</feature>
<evidence type="ECO:0000259" key="8">
    <source>
        <dbReference type="PROSITE" id="PS50850"/>
    </source>
</evidence>
<feature type="transmembrane region" description="Helical" evidence="7">
    <location>
        <begin position="158"/>
        <end position="177"/>
    </location>
</feature>
<dbReference type="NCBIfam" id="TIGR00711">
    <property type="entry name" value="efflux_EmrB"/>
    <property type="match status" value="1"/>
</dbReference>
<dbReference type="PANTHER" id="PTHR42718:SF43">
    <property type="entry name" value="LINCOMYCIN RESISTANCE PROTEIN LMRB"/>
    <property type="match status" value="1"/>
</dbReference>
<dbReference type="GO" id="GO:0022857">
    <property type="term" value="F:transmembrane transporter activity"/>
    <property type="evidence" value="ECO:0007669"/>
    <property type="project" value="InterPro"/>
</dbReference>
<dbReference type="InterPro" id="IPR036259">
    <property type="entry name" value="MFS_trans_sf"/>
</dbReference>
<evidence type="ECO:0000313" key="9">
    <source>
        <dbReference type="EMBL" id="SDP87349.1"/>
    </source>
</evidence>
<dbReference type="EMBL" id="FNJU01000010">
    <property type="protein sequence ID" value="SDP87349.1"/>
    <property type="molecule type" value="Genomic_DNA"/>
</dbReference>
<dbReference type="Gene3D" id="1.20.1720.10">
    <property type="entry name" value="Multidrug resistance protein D"/>
    <property type="match status" value="1"/>
</dbReference>
<dbReference type="PROSITE" id="PS50850">
    <property type="entry name" value="MFS"/>
    <property type="match status" value="1"/>
</dbReference>
<evidence type="ECO:0000256" key="2">
    <source>
        <dbReference type="ARBA" id="ARBA00022448"/>
    </source>
</evidence>
<name>A0A1H0W9B3_9BACI</name>
<dbReference type="PANTHER" id="PTHR42718">
    <property type="entry name" value="MAJOR FACILITATOR SUPERFAMILY MULTIDRUG TRANSPORTER MFSC"/>
    <property type="match status" value="1"/>
</dbReference>
<evidence type="ECO:0000256" key="6">
    <source>
        <dbReference type="ARBA" id="ARBA00023136"/>
    </source>
</evidence>
<keyword evidence="10" id="KW-1185">Reference proteome</keyword>
<feature type="transmembrane region" description="Helical" evidence="7">
    <location>
        <begin position="455"/>
        <end position="484"/>
    </location>
</feature>
<dbReference type="CDD" id="cd17503">
    <property type="entry name" value="MFS_LmrB_MDR_like"/>
    <property type="match status" value="1"/>
</dbReference>
<gene>
    <name evidence="9" type="ORF">SAMN05216565_1102</name>
</gene>
<comment type="subcellular location">
    <subcellularLocation>
        <location evidence="1">Cell membrane</location>
        <topology evidence="1">Multi-pass membrane protein</topology>
    </subcellularLocation>
</comment>
<dbReference type="PRINTS" id="PR01036">
    <property type="entry name" value="TCRTETB"/>
</dbReference>
<organism evidence="9 10">
    <name type="scientific">Litchfieldia salsa</name>
    <dbReference type="NCBI Taxonomy" id="930152"/>
    <lineage>
        <taxon>Bacteria</taxon>
        <taxon>Bacillati</taxon>
        <taxon>Bacillota</taxon>
        <taxon>Bacilli</taxon>
        <taxon>Bacillales</taxon>
        <taxon>Bacillaceae</taxon>
        <taxon>Litchfieldia</taxon>
    </lineage>
</organism>
<feature type="transmembrane region" description="Helical" evidence="7">
    <location>
        <begin position="375"/>
        <end position="393"/>
    </location>
</feature>
<feature type="transmembrane region" description="Helical" evidence="7">
    <location>
        <begin position="28"/>
        <end position="48"/>
    </location>
</feature>
<sequence length="503" mass="54535">MFQKQGGVFVSGSNSTSIHNEITEIKRAPIMISLIMGAFFAILNETLLNVAFTDLIVEFNVSAPTIQWLATGFMLVVGILVPITALLTGWFTTRQMFIGAMILFTIGTIICGFAPNFSFLLLGRLIQAGGTGLLMPVMMNTILLIYPPHKRGGAMGTIGLVIMFAPAIGPTLSGIILEALNWRWLFFIVLPFAVFSIVFASIYLKNVSEVTKPKVDFISVILSTLGFGGIVFGFSSAGEGSGGWTHPEVYISVIVGIVSLILFVIRQLRLEEPMLDVRVFKYPMFALTAVLLIITMMTLFSTIILLPMLLRGGLAFTAFMTGIALLPGGLINGLISPITGKLFDKFGPRKLVIPGTIILVVIMYLFSNVTKETSIITFIVLHTLLSIGIAMIMMPTQTNGLNELTRNHYSHGTAILNTLQQVAAAIGVAFFISIMSTGQSRYLSGVDDPTSANEIANSMISGVQMAFTVGLVFAIIGLILSFFIKRTVAPDYVENEPVQKPLH</sequence>
<evidence type="ECO:0000256" key="1">
    <source>
        <dbReference type="ARBA" id="ARBA00004651"/>
    </source>
</evidence>
<evidence type="ECO:0000256" key="7">
    <source>
        <dbReference type="SAM" id="Phobius"/>
    </source>
</evidence>
<keyword evidence="2" id="KW-0813">Transport</keyword>
<feature type="transmembrane region" description="Helical" evidence="7">
    <location>
        <begin position="97"/>
        <end position="119"/>
    </location>
</feature>
<keyword evidence="6 7" id="KW-0472">Membrane</keyword>
<dbReference type="InterPro" id="IPR020846">
    <property type="entry name" value="MFS_dom"/>
</dbReference>
<protein>
    <submittedName>
        <fullName evidence="9">MFS transporter, DHA2 family, lincomycin resistance protein</fullName>
    </submittedName>
</protein>
<feature type="domain" description="Major facilitator superfamily (MFS) profile" evidence="8">
    <location>
        <begin position="30"/>
        <end position="489"/>
    </location>
</feature>
<reference evidence="10" key="1">
    <citation type="submission" date="2016-10" db="EMBL/GenBank/DDBJ databases">
        <authorList>
            <person name="Varghese N."/>
            <person name="Submissions S."/>
        </authorList>
    </citation>
    <scope>NUCLEOTIDE SEQUENCE [LARGE SCALE GENOMIC DNA]</scope>
    <source>
        <strain evidence="10">IBRC-M10078</strain>
    </source>
</reference>
<feature type="transmembrane region" description="Helical" evidence="7">
    <location>
        <begin position="316"/>
        <end position="339"/>
    </location>
</feature>
<evidence type="ECO:0000256" key="4">
    <source>
        <dbReference type="ARBA" id="ARBA00022692"/>
    </source>
</evidence>
<evidence type="ECO:0000256" key="5">
    <source>
        <dbReference type="ARBA" id="ARBA00022989"/>
    </source>
</evidence>
<feature type="transmembrane region" description="Helical" evidence="7">
    <location>
        <begin position="183"/>
        <end position="204"/>
    </location>
</feature>
<feature type="transmembrane region" description="Helical" evidence="7">
    <location>
        <begin position="216"/>
        <end position="237"/>
    </location>
</feature>
<accession>A0A1H0W9B3</accession>
<dbReference type="InterPro" id="IPR011701">
    <property type="entry name" value="MFS"/>
</dbReference>
<keyword evidence="3" id="KW-1003">Cell membrane</keyword>
<keyword evidence="5 7" id="KW-1133">Transmembrane helix</keyword>
<dbReference type="InterPro" id="IPR004638">
    <property type="entry name" value="EmrB-like"/>
</dbReference>
<dbReference type="Gene3D" id="1.20.1250.20">
    <property type="entry name" value="MFS general substrate transporter like domains"/>
    <property type="match status" value="1"/>
</dbReference>
<feature type="transmembrane region" description="Helical" evidence="7">
    <location>
        <begin position="125"/>
        <end position="146"/>
    </location>
</feature>